<comment type="similarity">
    <text evidence="1">Belongs to the peptidase C48 family.</text>
</comment>
<dbReference type="Proteomes" id="UP000580250">
    <property type="component" value="Unassembled WGS sequence"/>
</dbReference>
<evidence type="ECO:0000256" key="1">
    <source>
        <dbReference type="ARBA" id="ARBA00005234"/>
    </source>
</evidence>
<organism evidence="6 7">
    <name type="scientific">Meloidogyne enterolobii</name>
    <name type="common">Root-knot nematode worm</name>
    <name type="synonym">Meloidogyne mayaguensis</name>
    <dbReference type="NCBI Taxonomy" id="390850"/>
    <lineage>
        <taxon>Eukaryota</taxon>
        <taxon>Metazoa</taxon>
        <taxon>Ecdysozoa</taxon>
        <taxon>Nematoda</taxon>
        <taxon>Chromadorea</taxon>
        <taxon>Rhabditida</taxon>
        <taxon>Tylenchina</taxon>
        <taxon>Tylenchomorpha</taxon>
        <taxon>Tylenchoidea</taxon>
        <taxon>Meloidogynidae</taxon>
        <taxon>Meloidogyninae</taxon>
        <taxon>Meloidogyne</taxon>
    </lineage>
</organism>
<reference evidence="6 7" key="1">
    <citation type="submission" date="2020-08" db="EMBL/GenBank/DDBJ databases">
        <authorList>
            <person name="Koutsovoulos G."/>
            <person name="Danchin GJ E."/>
        </authorList>
    </citation>
    <scope>NUCLEOTIDE SEQUENCE [LARGE SCALE GENOMIC DNA]</scope>
</reference>
<sequence>MPSKDRINRRKRRQRHSAEGEFGSSATNSCEVDGVSVDGRLLNVNSPGVTFGDGNLDRVSVVDGGELHSENVLFESSLVDGSLVESSLVDGFSGGNSVMESSLVNDVLDVSSLGDGLSVGDNCNLSFVADFDSLSVASQSLSLCSDLSYEKSKGGRPKKRKGGPGRPKKNSVVNNNAREVNTNFMFGLDGAMSNIMSSRSLDIPMGPVFLNIDLLDIPFGPMPNIENRIFTDDIVFSRPEIISLWSDPNVWLQDSFVFIYLKFLSYRSNLNVIVVSPQFNVVDYHFGQGVDPLNIFDYCYNYNQNYDILLIPIIFPGHFGLVIFDRSDRDHFSCIFVDSLPSVNRLTDVSCGVFDQRRVDLIKRCICDLTPGLFVENINIQILPRSMFTEQRDGINCGFYVCLYSELFLFNNKSLIIPNLNIQYERKRILWHLSQLILSNDIDYVGIFDYNPLNAQVNENVFNFNLDFGDNILDNCVVNDYPVLDLEPDPPLRRSSRIAAKNDTSVSEIPEIVNNDNIFYKISSTCRRKHKLFPCADVRSMHFEPYYDSGNFGDEVCCFCNALLLKSEVNETFKQKYKRITSSYCCRCGVVQLPAFSPHPQLLLDLSEGDSQESLEFLQHQNIYNTLLAFASVYVGHRESNLEGGICYLLNGEFVRKLSSITPGNNGPSFSQLYILDANTAFENRVNNVSYGGDRVDQETLRNLDTFLRQTHPLASIYKNFHTQYLDKLQSDGLDSVKYYRLVLLEERAAPVIVRDPSAHPRQVNLPTEETLFSICTEADELPEVKGIYITDLEGHLFTFGPNHPLTDTLCYPILFPCGDDGYHSKIPVNKNNLTINETSSDSEIEEDSDKKHISVRDYVKYRLAVRKNESYHNIWSSGGGLSQKYTLDYNARVDSDVANYLRRDDMDLRGTYPPDALRWLQRDSGAKSVDDLGHIVAFRKYHPGTRPYFQNMFYNATTIMARTRKTGFVPLCLLLLAIPDGLK</sequence>
<dbReference type="AlphaFoldDB" id="A0A6V7W8U7"/>
<evidence type="ECO:0000256" key="2">
    <source>
        <dbReference type="ARBA" id="ARBA00022670"/>
    </source>
</evidence>
<dbReference type="PANTHER" id="PTHR45786">
    <property type="entry name" value="DNA BINDING PROTEIN-LIKE"/>
    <property type="match status" value="1"/>
</dbReference>
<protein>
    <recommendedName>
        <fullName evidence="5">Ubiquitin-like protease family profile domain-containing protein</fullName>
    </recommendedName>
</protein>
<dbReference type="InterPro" id="IPR038765">
    <property type="entry name" value="Papain-like_cys_pep_sf"/>
</dbReference>
<evidence type="ECO:0000259" key="5">
    <source>
        <dbReference type="PROSITE" id="PS50600"/>
    </source>
</evidence>
<name>A0A6V7W8U7_MELEN</name>
<evidence type="ECO:0000256" key="3">
    <source>
        <dbReference type="ARBA" id="ARBA00022801"/>
    </source>
</evidence>
<feature type="compositionally biased region" description="Basic residues" evidence="4">
    <location>
        <begin position="154"/>
        <end position="169"/>
    </location>
</feature>
<evidence type="ECO:0000313" key="6">
    <source>
        <dbReference type="EMBL" id="CAD2183545.1"/>
    </source>
</evidence>
<dbReference type="PANTHER" id="PTHR45786:SF74">
    <property type="entry name" value="ATP-DEPENDENT DNA HELICASE"/>
    <property type="match status" value="1"/>
</dbReference>
<dbReference type="OrthoDB" id="2272314at2759"/>
<feature type="domain" description="Ubiquitin-like protease family profile" evidence="5">
    <location>
        <begin position="234"/>
        <end position="408"/>
    </location>
</feature>
<comment type="caution">
    <text evidence="6">The sequence shown here is derived from an EMBL/GenBank/DDBJ whole genome shotgun (WGS) entry which is preliminary data.</text>
</comment>
<feature type="region of interest" description="Disordered" evidence="4">
    <location>
        <begin position="1"/>
        <end position="26"/>
    </location>
</feature>
<proteinExistence type="inferred from homology"/>
<dbReference type="EMBL" id="CAJEWN010000472">
    <property type="protein sequence ID" value="CAD2183545.1"/>
    <property type="molecule type" value="Genomic_DNA"/>
</dbReference>
<keyword evidence="2" id="KW-0645">Protease</keyword>
<dbReference type="SUPFAM" id="SSF54001">
    <property type="entry name" value="Cysteine proteinases"/>
    <property type="match status" value="1"/>
</dbReference>
<dbReference type="PROSITE" id="PS50600">
    <property type="entry name" value="ULP_PROTEASE"/>
    <property type="match status" value="1"/>
</dbReference>
<dbReference type="GO" id="GO:0006508">
    <property type="term" value="P:proteolysis"/>
    <property type="evidence" value="ECO:0007669"/>
    <property type="project" value="UniProtKB-KW"/>
</dbReference>
<evidence type="ECO:0000313" key="7">
    <source>
        <dbReference type="Proteomes" id="UP000580250"/>
    </source>
</evidence>
<accession>A0A6V7W8U7</accession>
<feature type="region of interest" description="Disordered" evidence="4">
    <location>
        <begin position="149"/>
        <end position="172"/>
    </location>
</feature>
<gene>
    <name evidence="6" type="ORF">MENT_LOCUS35847</name>
</gene>
<dbReference type="GO" id="GO:0008234">
    <property type="term" value="F:cysteine-type peptidase activity"/>
    <property type="evidence" value="ECO:0007669"/>
    <property type="project" value="InterPro"/>
</dbReference>
<evidence type="ECO:0000256" key="4">
    <source>
        <dbReference type="SAM" id="MobiDB-lite"/>
    </source>
</evidence>
<keyword evidence="3" id="KW-0378">Hydrolase</keyword>
<dbReference type="Gene3D" id="3.40.395.10">
    <property type="entry name" value="Adenoviral Proteinase, Chain A"/>
    <property type="match status" value="1"/>
</dbReference>
<dbReference type="InterPro" id="IPR003653">
    <property type="entry name" value="Peptidase_C48_C"/>
</dbReference>